<dbReference type="GO" id="GO:0046914">
    <property type="term" value="F:transition metal ion binding"/>
    <property type="evidence" value="ECO:0007669"/>
    <property type="project" value="InterPro"/>
</dbReference>
<evidence type="ECO:0000313" key="10">
    <source>
        <dbReference type="Proteomes" id="UP000054560"/>
    </source>
</evidence>
<dbReference type="InterPro" id="IPR042262">
    <property type="entry name" value="CN_hydtase_beta_C"/>
</dbReference>
<protein>
    <recommendedName>
        <fullName evidence="1">nitrile hydratase</fullName>
        <ecNumber evidence="1">4.2.1.84</ecNumber>
    </recommendedName>
</protein>
<dbReference type="Gene3D" id="3.90.330.10">
    <property type="entry name" value="Nitrile hydratase alpha /Thiocyanate hydrolase gamma"/>
    <property type="match status" value="1"/>
</dbReference>
<comment type="catalytic activity">
    <reaction evidence="4">
        <text>an aliphatic primary amide = an aliphatic nitrile + H2O</text>
        <dbReference type="Rhea" id="RHEA:12673"/>
        <dbReference type="ChEBI" id="CHEBI:15377"/>
        <dbReference type="ChEBI" id="CHEBI:65285"/>
        <dbReference type="ChEBI" id="CHEBI:80291"/>
        <dbReference type="EC" id="4.2.1.84"/>
    </reaction>
</comment>
<evidence type="ECO:0000256" key="4">
    <source>
        <dbReference type="ARBA" id="ARBA00044877"/>
    </source>
</evidence>
<dbReference type="EC" id="4.2.1.84" evidence="1"/>
<keyword evidence="3" id="KW-0456">Lyase</keyword>
<dbReference type="OrthoDB" id="76388at2759"/>
<feature type="region of interest" description="Disordered" evidence="5">
    <location>
        <begin position="1"/>
        <end position="26"/>
    </location>
</feature>
<dbReference type="InterPro" id="IPR004232">
    <property type="entry name" value="CN_Hdrtase_a/SCN_Hdrlase_g"/>
</dbReference>
<evidence type="ECO:0000259" key="8">
    <source>
        <dbReference type="Pfam" id="PF21006"/>
    </source>
</evidence>
<evidence type="ECO:0000313" key="9">
    <source>
        <dbReference type="EMBL" id="KNC81677.1"/>
    </source>
</evidence>
<reference evidence="9 10" key="1">
    <citation type="submission" date="2011-02" db="EMBL/GenBank/DDBJ databases">
        <title>The Genome Sequence of Sphaeroforma arctica JP610.</title>
        <authorList>
            <consortium name="The Broad Institute Genome Sequencing Platform"/>
            <person name="Russ C."/>
            <person name="Cuomo C."/>
            <person name="Young S.K."/>
            <person name="Zeng Q."/>
            <person name="Gargeya S."/>
            <person name="Alvarado L."/>
            <person name="Berlin A."/>
            <person name="Chapman S.B."/>
            <person name="Chen Z."/>
            <person name="Freedman E."/>
            <person name="Gellesch M."/>
            <person name="Goldberg J."/>
            <person name="Griggs A."/>
            <person name="Gujja S."/>
            <person name="Heilman E."/>
            <person name="Heiman D."/>
            <person name="Howarth C."/>
            <person name="Mehta T."/>
            <person name="Neiman D."/>
            <person name="Pearson M."/>
            <person name="Roberts A."/>
            <person name="Saif S."/>
            <person name="Shea T."/>
            <person name="Shenoy N."/>
            <person name="Sisk P."/>
            <person name="Stolte C."/>
            <person name="Sykes S."/>
            <person name="White J."/>
            <person name="Yandava C."/>
            <person name="Burger G."/>
            <person name="Gray M.W."/>
            <person name="Holland P.W.H."/>
            <person name="King N."/>
            <person name="Lang F.B.F."/>
            <person name="Roger A.J."/>
            <person name="Ruiz-Trillo I."/>
            <person name="Haas B."/>
            <person name="Nusbaum C."/>
            <person name="Birren B."/>
        </authorList>
    </citation>
    <scope>NUCLEOTIDE SEQUENCE [LARGE SCALE GENOMIC DNA]</scope>
    <source>
        <strain evidence="9 10">JP610</strain>
    </source>
</reference>
<organism evidence="9 10">
    <name type="scientific">Sphaeroforma arctica JP610</name>
    <dbReference type="NCBI Taxonomy" id="667725"/>
    <lineage>
        <taxon>Eukaryota</taxon>
        <taxon>Ichthyosporea</taxon>
        <taxon>Ichthyophonida</taxon>
        <taxon>Sphaeroforma</taxon>
    </lineage>
</organism>
<dbReference type="eggNOG" id="ENOG502S164">
    <property type="taxonomic scope" value="Eukaryota"/>
</dbReference>
<dbReference type="Pfam" id="PF02979">
    <property type="entry name" value="NHase_alpha"/>
    <property type="match status" value="1"/>
</dbReference>
<feature type="compositionally biased region" description="Basic and acidic residues" evidence="5">
    <location>
        <begin position="1"/>
        <end position="13"/>
    </location>
</feature>
<dbReference type="Gene3D" id="1.10.472.20">
    <property type="entry name" value="Nitrile hydratase, beta subunit"/>
    <property type="match status" value="1"/>
</dbReference>
<dbReference type="STRING" id="667725.A0A0L0FXY1"/>
<dbReference type="InterPro" id="IPR036648">
    <property type="entry name" value="CN_Hdrase_a/SCN_Hdrase_g_sf"/>
</dbReference>
<evidence type="ECO:0000256" key="1">
    <source>
        <dbReference type="ARBA" id="ARBA00013079"/>
    </source>
</evidence>
<feature type="domain" description="Nitrile hydratase beta subunit-like N-terminal" evidence="8">
    <location>
        <begin position="24"/>
        <end position="118"/>
    </location>
</feature>
<sequence>MVGDNKESAKHPSEVGSAEAKPGMLGVHDAGGSCKEAYNQSIDLEEPPTAFWERKVHAMFQLIAKRGLMTTDELRVGVESLEDEVYADATYYEKWASSITRQCIDRHIFAVTDLYQAMGVDTSVTYIAPRFAVGDTVTVKAEDFSTHWRKPHLRTPGYIFGARGEVIEVLGEYGTPELKALGSDYTLTQTLYKVRFNQAHIWKAYEGGANDTLDADVYDMWLNDGTAADSHAHVDLMKHSHAHAHDDSEAHSHSHGDGDGHAHDHGDHVHEQRSVVEQTAVDREGPLPPLAPLADTLEKVFIQKNIFTAEDLRKEIEVIDGYGQDYAGARLVVRAWKDEAFKQRLLTDSKAPMAEEGIPKEGEVLPARVIVVANTPTAHNVVVCTLCSCYPIALLGLSPPWYKSRSYRSRIVFEPRKVLKEFGTDIPKDVAIRVHDSTADVRYLVIPERPSGSENCTDEELLRLVTRDSMIGVTRL</sequence>
<proteinExistence type="predicted"/>
<feature type="domain" description="Nitrile hydratase beta subunit" evidence="6">
    <location>
        <begin position="128"/>
        <end position="223"/>
    </location>
</feature>
<dbReference type="GO" id="GO:0018822">
    <property type="term" value="F:nitrile hydratase activity"/>
    <property type="evidence" value="ECO:0007669"/>
    <property type="project" value="UniProtKB-EC"/>
</dbReference>
<evidence type="ECO:0000256" key="5">
    <source>
        <dbReference type="SAM" id="MobiDB-lite"/>
    </source>
</evidence>
<evidence type="ECO:0000256" key="3">
    <source>
        <dbReference type="ARBA" id="ARBA00023239"/>
    </source>
</evidence>
<dbReference type="GeneID" id="25906511"/>
<name>A0A0L0FXY1_9EUKA</name>
<evidence type="ECO:0000259" key="6">
    <source>
        <dbReference type="Pfam" id="PF02211"/>
    </source>
</evidence>
<dbReference type="Proteomes" id="UP000054560">
    <property type="component" value="Unassembled WGS sequence"/>
</dbReference>
<dbReference type="Pfam" id="PF21006">
    <property type="entry name" value="NHase_beta_N"/>
    <property type="match status" value="1"/>
</dbReference>
<dbReference type="SUPFAM" id="SSF56209">
    <property type="entry name" value="Nitrile hydratase alpha chain"/>
    <property type="match status" value="1"/>
</dbReference>
<dbReference type="Pfam" id="PF02211">
    <property type="entry name" value="NHase_beta_C"/>
    <property type="match status" value="1"/>
</dbReference>
<dbReference type="SUPFAM" id="SSF50090">
    <property type="entry name" value="Electron transport accessory proteins"/>
    <property type="match status" value="1"/>
</dbReference>
<dbReference type="RefSeq" id="XP_014155579.1">
    <property type="nucleotide sequence ID" value="XM_014300104.1"/>
</dbReference>
<dbReference type="InterPro" id="IPR008990">
    <property type="entry name" value="Elect_transpt_acc-like_dom_sf"/>
</dbReference>
<keyword evidence="10" id="KW-1185">Reference proteome</keyword>
<evidence type="ECO:0000259" key="7">
    <source>
        <dbReference type="Pfam" id="PF02979"/>
    </source>
</evidence>
<dbReference type="Gene3D" id="2.30.30.50">
    <property type="match status" value="1"/>
</dbReference>
<dbReference type="EMBL" id="KQ242008">
    <property type="protein sequence ID" value="KNC81677.1"/>
    <property type="molecule type" value="Genomic_DNA"/>
</dbReference>
<feature type="domain" description="Nitrile hydratase alpha/Thiocyanate hydrolase gamma" evidence="7">
    <location>
        <begin position="294"/>
        <end position="474"/>
    </location>
</feature>
<evidence type="ECO:0000256" key="2">
    <source>
        <dbReference type="ARBA" id="ARBA00022723"/>
    </source>
</evidence>
<accession>A0A0L0FXY1</accession>
<feature type="region of interest" description="Disordered" evidence="5">
    <location>
        <begin position="241"/>
        <end position="276"/>
    </location>
</feature>
<dbReference type="InterPro" id="IPR024690">
    <property type="entry name" value="CN_hydtase_beta_dom_C"/>
</dbReference>
<dbReference type="AlphaFoldDB" id="A0A0L0FXY1"/>
<gene>
    <name evidence="9" type="ORF">SARC_06007</name>
</gene>
<dbReference type="InterPro" id="IPR049054">
    <property type="entry name" value="CN_hydtase_beta-like_N"/>
</dbReference>
<keyword evidence="2" id="KW-0479">Metal-binding</keyword>